<dbReference type="Proteomes" id="UP000037939">
    <property type="component" value="Unassembled WGS sequence"/>
</dbReference>
<comment type="caution">
    <text evidence="5">The sequence shown here is derived from an EMBL/GenBank/DDBJ whole genome shotgun (WGS) entry which is preliminary data.</text>
</comment>
<evidence type="ECO:0000256" key="1">
    <source>
        <dbReference type="PIRSR" id="PIRSR640198-1"/>
    </source>
</evidence>
<dbReference type="PROSITE" id="PS51459">
    <property type="entry name" value="FIDO"/>
    <property type="match status" value="1"/>
</dbReference>
<evidence type="ECO:0000256" key="3">
    <source>
        <dbReference type="PIRSR" id="PIRSR640198-3"/>
    </source>
</evidence>
<evidence type="ECO:0000256" key="2">
    <source>
        <dbReference type="PIRSR" id="PIRSR640198-2"/>
    </source>
</evidence>
<dbReference type="AlphaFoldDB" id="A0A0N0GMF7"/>
<dbReference type="PATRIC" id="fig|857265.3.peg.3213"/>
<dbReference type="InterPro" id="IPR040198">
    <property type="entry name" value="Fido_containing"/>
</dbReference>
<dbReference type="PANTHER" id="PTHR13504:SF38">
    <property type="entry name" value="FIDO DOMAIN-CONTAINING PROTEIN"/>
    <property type="match status" value="1"/>
</dbReference>
<evidence type="ECO:0000313" key="6">
    <source>
        <dbReference type="Proteomes" id="UP000037939"/>
    </source>
</evidence>
<protein>
    <submittedName>
        <fullName evidence="5">Fic/DOC family protein</fullName>
    </submittedName>
</protein>
<dbReference type="EMBL" id="LAQT01000018">
    <property type="protein sequence ID" value="KPC51348.1"/>
    <property type="molecule type" value="Genomic_DNA"/>
</dbReference>
<keyword evidence="2" id="KW-0547">Nucleotide-binding</keyword>
<dbReference type="SUPFAM" id="SSF140931">
    <property type="entry name" value="Fic-like"/>
    <property type="match status" value="1"/>
</dbReference>
<dbReference type="InterPro" id="IPR036597">
    <property type="entry name" value="Fido-like_dom_sf"/>
</dbReference>
<feature type="domain" description="Fido" evidence="4">
    <location>
        <begin position="98"/>
        <end position="235"/>
    </location>
</feature>
<reference evidence="5 6" key="1">
    <citation type="submission" date="2015-07" db="EMBL/GenBank/DDBJ databases">
        <title>Draft genome sequence of the Amantichitinum ursilacus IGB-41, a new chitin-degrading bacterium.</title>
        <authorList>
            <person name="Kirstahler P."/>
            <person name="Guenther M."/>
            <person name="Grumaz C."/>
            <person name="Rupp S."/>
            <person name="Zibek S."/>
            <person name="Sohn K."/>
        </authorList>
    </citation>
    <scope>NUCLEOTIDE SEQUENCE [LARGE SCALE GENOMIC DNA]</scope>
    <source>
        <strain evidence="5 6">IGB-41</strain>
    </source>
</reference>
<sequence>MTALDTLLQQVDQRKARLDAHRPLPSFTAASLRERLALEWTYNSNAIEGNTLTLRETQVVLEHGITIGKKTLREHFEAINHRDAVVFVDELVSRAAQLDEWAIRNIHQLVYKNIDDQWAGKYRGENVAIVGASFVPTDHVHLAASMAELLRWYHAEAQMLHPVVRAAQLHTRFIEIHPFTDGNGRTARLLLNFELMRSGYPVVVIRTEDRLDYYEALDQACMHGQFDGFVQMVAGGLLCSLDLYLTVIEGAPS</sequence>
<feature type="site" description="Important for autoinhibition of adenylyltransferase activity" evidence="3">
    <location>
        <position position="48"/>
    </location>
</feature>
<evidence type="ECO:0000313" key="5">
    <source>
        <dbReference type="EMBL" id="KPC51348.1"/>
    </source>
</evidence>
<keyword evidence="6" id="KW-1185">Reference proteome</keyword>
<accession>A0A0N0GMF7</accession>
<dbReference type="STRING" id="857265.WG78_15635"/>
<name>A0A0N0GMF7_9NEIS</name>
<gene>
    <name evidence="5" type="ORF">WG78_15635</name>
</gene>
<organism evidence="5 6">
    <name type="scientific">Amantichitinum ursilacus</name>
    <dbReference type="NCBI Taxonomy" id="857265"/>
    <lineage>
        <taxon>Bacteria</taxon>
        <taxon>Pseudomonadati</taxon>
        <taxon>Pseudomonadota</taxon>
        <taxon>Betaproteobacteria</taxon>
        <taxon>Neisseriales</taxon>
        <taxon>Chitinibacteraceae</taxon>
        <taxon>Amantichitinum</taxon>
    </lineage>
</organism>
<dbReference type="GO" id="GO:0005524">
    <property type="term" value="F:ATP binding"/>
    <property type="evidence" value="ECO:0007669"/>
    <property type="project" value="UniProtKB-KW"/>
</dbReference>
<feature type="binding site" evidence="2">
    <location>
        <begin position="181"/>
        <end position="188"/>
    </location>
    <ligand>
        <name>ATP</name>
        <dbReference type="ChEBI" id="CHEBI:30616"/>
    </ligand>
</feature>
<keyword evidence="2" id="KW-0067">ATP-binding</keyword>
<feature type="active site" evidence="1">
    <location>
        <position position="177"/>
    </location>
</feature>
<dbReference type="Pfam" id="PF02661">
    <property type="entry name" value="Fic"/>
    <property type="match status" value="1"/>
</dbReference>
<dbReference type="RefSeq" id="WP_053938761.1">
    <property type="nucleotide sequence ID" value="NZ_LAQT01000018.1"/>
</dbReference>
<proteinExistence type="predicted"/>
<dbReference type="Gene3D" id="1.10.3290.10">
    <property type="entry name" value="Fido-like domain"/>
    <property type="match status" value="1"/>
</dbReference>
<dbReference type="PANTHER" id="PTHR13504">
    <property type="entry name" value="FIDO DOMAIN-CONTAINING PROTEIN DDB_G0283145"/>
    <property type="match status" value="1"/>
</dbReference>
<feature type="binding site" evidence="2">
    <location>
        <begin position="213"/>
        <end position="214"/>
    </location>
    <ligand>
        <name>ATP</name>
        <dbReference type="ChEBI" id="CHEBI:30616"/>
    </ligand>
</feature>
<dbReference type="OrthoDB" id="9813719at2"/>
<evidence type="ECO:0000259" key="4">
    <source>
        <dbReference type="PROSITE" id="PS51459"/>
    </source>
</evidence>
<dbReference type="InterPro" id="IPR003812">
    <property type="entry name" value="Fido"/>
</dbReference>